<comment type="caution">
    <text evidence="1">The sequence shown here is derived from an EMBL/GenBank/DDBJ whole genome shotgun (WGS) entry which is preliminary data.</text>
</comment>
<dbReference type="OrthoDB" id="6705755at2"/>
<sequence>MKKAILIPLVATGALLGCQDASQTQSKDPVANEQNVQAPVWVGTYSGTTPCMGCFSRCEDCPGMAVDLVLKQNLTYELRRESLSGHDVEVLKGRIHFKDQAQTQLELLNVKTRNLIYVDLEHQMLEIREDQTAQSYAAQDDFLLEFGKV</sequence>
<dbReference type="Gene3D" id="2.40.128.640">
    <property type="match status" value="1"/>
</dbReference>
<dbReference type="STRING" id="1891224.BBP83_09785"/>
<evidence type="ECO:0000313" key="2">
    <source>
        <dbReference type="Proteomes" id="UP000186553"/>
    </source>
</evidence>
<dbReference type="Proteomes" id="UP000186553">
    <property type="component" value="Unassembled WGS sequence"/>
</dbReference>
<evidence type="ECO:0008006" key="3">
    <source>
        <dbReference type="Google" id="ProtNLM"/>
    </source>
</evidence>
<proteinExistence type="predicted"/>
<dbReference type="PROSITE" id="PS51257">
    <property type="entry name" value="PROKAR_LIPOPROTEIN"/>
    <property type="match status" value="1"/>
</dbReference>
<name>A0A1C3CVK9_9GAMM</name>
<dbReference type="RefSeq" id="WP_068888377.1">
    <property type="nucleotide sequence ID" value="NZ_CBCRUU010000004.1"/>
</dbReference>
<accession>A0A1C3CVK9</accession>
<organism evidence="1 2">
    <name type="scientific">Acinetobacter celticus</name>
    <dbReference type="NCBI Taxonomy" id="1891224"/>
    <lineage>
        <taxon>Bacteria</taxon>
        <taxon>Pseudomonadati</taxon>
        <taxon>Pseudomonadota</taxon>
        <taxon>Gammaproteobacteria</taxon>
        <taxon>Moraxellales</taxon>
        <taxon>Moraxellaceae</taxon>
        <taxon>Acinetobacter</taxon>
    </lineage>
</organism>
<dbReference type="AlphaFoldDB" id="A0A1C3CVK9"/>
<reference evidence="1 2" key="1">
    <citation type="submission" date="2016-07" db="EMBL/GenBank/DDBJ databases">
        <title>Acinetobacter sp. ANC 4603.</title>
        <authorList>
            <person name="Radolfova-Krizova L."/>
            <person name="Nemec A."/>
        </authorList>
    </citation>
    <scope>NUCLEOTIDE SEQUENCE [LARGE SCALE GENOMIC DNA]</scope>
    <source>
        <strain evidence="1 2">ANC 4603</strain>
    </source>
</reference>
<dbReference type="EMBL" id="MBDL01000010">
    <property type="protein sequence ID" value="ODA12830.1"/>
    <property type="molecule type" value="Genomic_DNA"/>
</dbReference>
<protein>
    <recommendedName>
        <fullName evidence="3">Copper resistance protein NlpE</fullName>
    </recommendedName>
</protein>
<gene>
    <name evidence="1" type="ORF">BBP83_09785</name>
</gene>
<dbReference type="InterPro" id="IPR007298">
    <property type="entry name" value="Cu-R_lipoprotein_NlpE"/>
</dbReference>
<keyword evidence="2" id="KW-1185">Reference proteome</keyword>
<evidence type="ECO:0000313" key="1">
    <source>
        <dbReference type="EMBL" id="ODA12830.1"/>
    </source>
</evidence>
<dbReference type="Pfam" id="PF04170">
    <property type="entry name" value="NlpE"/>
    <property type="match status" value="1"/>
</dbReference>